<keyword evidence="2" id="KW-1185">Reference proteome</keyword>
<dbReference type="Proteomes" id="UP001596233">
    <property type="component" value="Unassembled WGS sequence"/>
</dbReference>
<reference evidence="2" key="1">
    <citation type="journal article" date="2019" name="Int. J. Syst. Evol. Microbiol.">
        <title>The Global Catalogue of Microorganisms (GCM) 10K type strain sequencing project: providing services to taxonomists for standard genome sequencing and annotation.</title>
        <authorList>
            <consortium name="The Broad Institute Genomics Platform"/>
            <consortium name="The Broad Institute Genome Sequencing Center for Infectious Disease"/>
            <person name="Wu L."/>
            <person name="Ma J."/>
        </authorList>
    </citation>
    <scope>NUCLEOTIDE SEQUENCE [LARGE SCALE GENOMIC DNA]</scope>
    <source>
        <strain evidence="2">PCU 280</strain>
    </source>
</reference>
<protein>
    <submittedName>
        <fullName evidence="1">Uncharacterized protein</fullName>
    </submittedName>
</protein>
<proteinExistence type="predicted"/>
<accession>A0ABW1V0B3</accession>
<dbReference type="RefSeq" id="WP_379232248.1">
    <property type="nucleotide sequence ID" value="NZ_JBHSTE010000002.1"/>
</dbReference>
<evidence type="ECO:0000313" key="2">
    <source>
        <dbReference type="Proteomes" id="UP001596233"/>
    </source>
</evidence>
<gene>
    <name evidence="1" type="ORF">ACFP56_05995</name>
</gene>
<organism evidence="1 2">
    <name type="scientific">Paenibacillus septentrionalis</name>
    <dbReference type="NCBI Taxonomy" id="429342"/>
    <lineage>
        <taxon>Bacteria</taxon>
        <taxon>Bacillati</taxon>
        <taxon>Bacillota</taxon>
        <taxon>Bacilli</taxon>
        <taxon>Bacillales</taxon>
        <taxon>Paenibacillaceae</taxon>
        <taxon>Paenibacillus</taxon>
    </lineage>
</organism>
<sequence length="62" mass="7306">MVKALLVLSELDEVEIEFNRDEMDLILSHKINISLYEGDYCVTDVEYSAKQKRLVLWMKEAK</sequence>
<dbReference type="EMBL" id="JBHSTE010000002">
    <property type="protein sequence ID" value="MFC6332167.1"/>
    <property type="molecule type" value="Genomic_DNA"/>
</dbReference>
<evidence type="ECO:0000313" key="1">
    <source>
        <dbReference type="EMBL" id="MFC6332167.1"/>
    </source>
</evidence>
<name>A0ABW1V0B3_9BACL</name>
<comment type="caution">
    <text evidence="1">The sequence shown here is derived from an EMBL/GenBank/DDBJ whole genome shotgun (WGS) entry which is preliminary data.</text>
</comment>